<dbReference type="AlphaFoldDB" id="A0AAD4HET3"/>
<dbReference type="Proteomes" id="UP001195769">
    <property type="component" value="Unassembled WGS sequence"/>
</dbReference>
<dbReference type="GeneID" id="64666729"/>
<accession>A0AAD4HET3</accession>
<dbReference type="EMBL" id="JABBWK010000072">
    <property type="protein sequence ID" value="KAG1894975.1"/>
    <property type="molecule type" value="Genomic_DNA"/>
</dbReference>
<protein>
    <submittedName>
        <fullName evidence="1">Uncharacterized protein</fullName>
    </submittedName>
</protein>
<evidence type="ECO:0000313" key="2">
    <source>
        <dbReference type="EMBL" id="KAG1896378.1"/>
    </source>
</evidence>
<name>A0AAD4HET3_9AGAM</name>
<evidence type="ECO:0000313" key="1">
    <source>
        <dbReference type="EMBL" id="KAG1894975.1"/>
    </source>
</evidence>
<dbReference type="EMBL" id="JABBWK010000056">
    <property type="protein sequence ID" value="KAG1896378.1"/>
    <property type="molecule type" value="Genomic_DNA"/>
</dbReference>
<keyword evidence="3" id="KW-1185">Reference proteome</keyword>
<organism evidence="1 3">
    <name type="scientific">Suillus fuscotomentosus</name>
    <dbReference type="NCBI Taxonomy" id="1912939"/>
    <lineage>
        <taxon>Eukaryota</taxon>
        <taxon>Fungi</taxon>
        <taxon>Dikarya</taxon>
        <taxon>Basidiomycota</taxon>
        <taxon>Agaricomycotina</taxon>
        <taxon>Agaricomycetes</taxon>
        <taxon>Agaricomycetidae</taxon>
        <taxon>Boletales</taxon>
        <taxon>Suillineae</taxon>
        <taxon>Suillaceae</taxon>
        <taxon>Suillus</taxon>
    </lineage>
</organism>
<reference evidence="1" key="1">
    <citation type="journal article" date="2020" name="New Phytol.">
        <title>Comparative genomics reveals dynamic genome evolution in host specialist ectomycorrhizal fungi.</title>
        <authorList>
            <person name="Lofgren L.A."/>
            <person name="Nguyen N.H."/>
            <person name="Vilgalys R."/>
            <person name="Ruytinx J."/>
            <person name="Liao H.L."/>
            <person name="Branco S."/>
            <person name="Kuo A."/>
            <person name="LaButti K."/>
            <person name="Lipzen A."/>
            <person name="Andreopoulos W."/>
            <person name="Pangilinan J."/>
            <person name="Riley R."/>
            <person name="Hundley H."/>
            <person name="Na H."/>
            <person name="Barry K."/>
            <person name="Grigoriev I.V."/>
            <person name="Stajich J.E."/>
            <person name="Kennedy P.G."/>
        </authorList>
    </citation>
    <scope>NUCLEOTIDE SEQUENCE</scope>
    <source>
        <strain evidence="1">FC203</strain>
    </source>
</reference>
<proteinExistence type="predicted"/>
<dbReference type="RefSeq" id="XP_041221954.1">
    <property type="nucleotide sequence ID" value="XM_041372431.1"/>
</dbReference>
<sequence>MCGNAPTQPGLLPHGDESVFERPRRFPSKDILQALSTLGPHQIIPSLISCTIQHGCPLMQRQSREKMQRIVSSEYLLARSWYPTLLHYSSRIRTLPIHHIAWMLASILLSLKMASGPYRLPLRQRAYPPRVFLLQAARKHSKLEETTSRPHHIRAQTSRGVCFAGSPSALRLASYEETFRSNIAPVNRPLLLMKATRLG</sequence>
<comment type="caution">
    <text evidence="1">The sequence shown here is derived from an EMBL/GenBank/DDBJ whole genome shotgun (WGS) entry which is preliminary data.</text>
</comment>
<gene>
    <name evidence="2" type="ORF">F5891DRAFT_601140</name>
    <name evidence="1" type="ORF">F5891DRAFT_697776</name>
</gene>
<evidence type="ECO:0000313" key="3">
    <source>
        <dbReference type="Proteomes" id="UP001195769"/>
    </source>
</evidence>